<evidence type="ECO:0000256" key="6">
    <source>
        <dbReference type="RuleBase" id="RU000682"/>
    </source>
</evidence>
<organism evidence="9 10">
    <name type="scientific">Varroa destructor</name>
    <name type="common">Honeybee mite</name>
    <dbReference type="NCBI Taxonomy" id="109461"/>
    <lineage>
        <taxon>Eukaryota</taxon>
        <taxon>Metazoa</taxon>
        <taxon>Ecdysozoa</taxon>
        <taxon>Arthropoda</taxon>
        <taxon>Chelicerata</taxon>
        <taxon>Arachnida</taxon>
        <taxon>Acari</taxon>
        <taxon>Parasitiformes</taxon>
        <taxon>Mesostigmata</taxon>
        <taxon>Gamasina</taxon>
        <taxon>Dermanyssoidea</taxon>
        <taxon>Varroidae</taxon>
        <taxon>Varroa</taxon>
    </lineage>
</organism>
<sequence>MSTVSGRSFLMRTERRGGQEEDDGQSRRAAPNRALMSARPDELRRHPKNKKRSLIDYETAPHGPLCDAEALIIRNKHWATDRATGCFKEPLRNQWHSTKLVHFGNIYRYGISSDRSKYQCHLGQAGLIGTTSLNTRNCSSHTREDKMTSETTAIYAHRCPDLQAKLPFLSSAQANRLEDFFTRDKNPQIADVVIIAAELGLPVQAVRIWFDNRLSQWRESQGLASNWKLLNH</sequence>
<evidence type="ECO:0000313" key="10">
    <source>
        <dbReference type="Proteomes" id="UP000594260"/>
    </source>
</evidence>
<evidence type="ECO:0000259" key="8">
    <source>
        <dbReference type="PROSITE" id="PS50071"/>
    </source>
</evidence>
<dbReference type="InterPro" id="IPR017970">
    <property type="entry name" value="Homeobox_CS"/>
</dbReference>
<evidence type="ECO:0000256" key="5">
    <source>
        <dbReference type="PROSITE-ProRule" id="PRU00108"/>
    </source>
</evidence>
<dbReference type="RefSeq" id="XP_022663163.1">
    <property type="nucleotide sequence ID" value="XM_022807428.1"/>
</dbReference>
<dbReference type="InterPro" id="IPR001356">
    <property type="entry name" value="HD"/>
</dbReference>
<keyword evidence="2 5" id="KW-0238">DNA-binding</keyword>
<protein>
    <recommendedName>
        <fullName evidence="8">Homeobox domain-containing protein</fullName>
    </recommendedName>
</protein>
<dbReference type="EnsemblMetazoa" id="XM_022807428">
    <property type="protein sequence ID" value="XP_022663163"/>
    <property type="gene ID" value="LOC111251123"/>
</dbReference>
<dbReference type="KEGG" id="vde:111251123"/>
<feature type="region of interest" description="Disordered" evidence="7">
    <location>
        <begin position="1"/>
        <end position="54"/>
    </location>
</feature>
<dbReference type="SUPFAM" id="SSF46689">
    <property type="entry name" value="Homeodomain-like"/>
    <property type="match status" value="1"/>
</dbReference>
<dbReference type="PROSITE" id="PS50071">
    <property type="entry name" value="HOMEOBOX_2"/>
    <property type="match status" value="1"/>
</dbReference>
<dbReference type="GO" id="GO:0003677">
    <property type="term" value="F:DNA binding"/>
    <property type="evidence" value="ECO:0007669"/>
    <property type="project" value="UniProtKB-UniRule"/>
</dbReference>
<accession>A0A7M7K8C1</accession>
<dbReference type="InterPro" id="IPR009057">
    <property type="entry name" value="Homeodomain-like_sf"/>
</dbReference>
<dbReference type="PROSITE" id="PS00027">
    <property type="entry name" value="HOMEOBOX_1"/>
    <property type="match status" value="1"/>
</dbReference>
<reference evidence="9" key="1">
    <citation type="submission" date="2021-01" db="UniProtKB">
        <authorList>
            <consortium name="EnsemblMetazoa"/>
        </authorList>
    </citation>
    <scope>IDENTIFICATION</scope>
</reference>
<dbReference type="OrthoDB" id="6159439at2759"/>
<dbReference type="GeneID" id="111251123"/>
<dbReference type="AlphaFoldDB" id="A0A7M7K8C1"/>
<dbReference type="GO" id="GO:0000981">
    <property type="term" value="F:DNA-binding transcription factor activity, RNA polymerase II-specific"/>
    <property type="evidence" value="ECO:0007669"/>
    <property type="project" value="InterPro"/>
</dbReference>
<evidence type="ECO:0000256" key="4">
    <source>
        <dbReference type="ARBA" id="ARBA00023242"/>
    </source>
</evidence>
<evidence type="ECO:0000256" key="2">
    <source>
        <dbReference type="ARBA" id="ARBA00023125"/>
    </source>
</evidence>
<keyword evidence="4 5" id="KW-0539">Nucleus</keyword>
<name>A0A7M7K8C1_VARDE</name>
<dbReference type="InParanoid" id="A0A7M7K8C1"/>
<evidence type="ECO:0000313" key="9">
    <source>
        <dbReference type="EnsemblMetazoa" id="XP_022663163"/>
    </source>
</evidence>
<dbReference type="Pfam" id="PF00046">
    <property type="entry name" value="Homeodomain"/>
    <property type="match status" value="1"/>
</dbReference>
<comment type="subcellular location">
    <subcellularLocation>
        <location evidence="1 5 6">Nucleus</location>
    </subcellularLocation>
</comment>
<dbReference type="Gene3D" id="1.10.10.60">
    <property type="entry name" value="Homeodomain-like"/>
    <property type="match status" value="1"/>
</dbReference>
<dbReference type="Proteomes" id="UP000594260">
    <property type="component" value="Unplaced"/>
</dbReference>
<evidence type="ECO:0000256" key="3">
    <source>
        <dbReference type="ARBA" id="ARBA00023155"/>
    </source>
</evidence>
<keyword evidence="10" id="KW-1185">Reference proteome</keyword>
<proteinExistence type="predicted"/>
<feature type="DNA-binding region" description="Homeobox" evidence="5">
    <location>
        <begin position="171"/>
        <end position="221"/>
    </location>
</feature>
<feature type="domain" description="Homeobox" evidence="8">
    <location>
        <begin position="169"/>
        <end position="220"/>
    </location>
</feature>
<dbReference type="CDD" id="cd00086">
    <property type="entry name" value="homeodomain"/>
    <property type="match status" value="1"/>
</dbReference>
<evidence type="ECO:0000256" key="1">
    <source>
        <dbReference type="ARBA" id="ARBA00004123"/>
    </source>
</evidence>
<keyword evidence="3 5" id="KW-0371">Homeobox</keyword>
<dbReference type="GO" id="GO:0005634">
    <property type="term" value="C:nucleus"/>
    <property type="evidence" value="ECO:0007669"/>
    <property type="project" value="UniProtKB-SubCell"/>
</dbReference>
<dbReference type="SMART" id="SM00389">
    <property type="entry name" value="HOX"/>
    <property type="match status" value="1"/>
</dbReference>
<evidence type="ECO:0000256" key="7">
    <source>
        <dbReference type="SAM" id="MobiDB-lite"/>
    </source>
</evidence>